<feature type="region of interest" description="Disordered" evidence="5">
    <location>
        <begin position="78"/>
        <end position="99"/>
    </location>
</feature>
<evidence type="ECO:0000256" key="3">
    <source>
        <dbReference type="ARBA" id="ARBA00022989"/>
    </source>
</evidence>
<feature type="transmembrane region" description="Helical" evidence="6">
    <location>
        <begin position="204"/>
        <end position="223"/>
    </location>
</feature>
<sequence length="514" mass="56014">LLFPADLCFGNQFCSSPPPVHHHDHDHDHDHDHSHSHSHGGCGCDHGHHHHEEETRPVQSRLLLPEELAEEEDMKLYGFSNPHHHDHHHRHDHHDHHHGHQAKLSGLGIWVHALGCSLLVSLASLICLIFLPLIFIHGKPSKTVVDSLALFGAGAMLGDAFLHQLPHAFGNDHSHSHDHHGDHSHHALSGHEHLPSHSHSLQDLSVGLAILGFVDLSLVLIIIRFCRLGYNTLNSYYGMLIVAAGIVLFLLVEKLVRYVEDNSGQFNSHGHHHHHHRNTKKLKDDKDIHDKQMQLKSTEGSEGKPSDEISDNSLNGDAVNQHESPLRKRNTKVDGKDDKPIVDAPAGSAEATESSDGKEPAQSASNLVFGYLNLFSDGVHNFTDGMALGSAFLLYGSVGGWSRTLFLLAHELPQEIGDFGILVRSGFSVSKALFFNFLSALVALAGTAVALLWGQDPGQSSLIEGITAGGFIYIAIAGVLAELNNSKSTLRSTAVHLISLVLGMGVALCISLVE</sequence>
<feature type="transmembrane region" description="Helical" evidence="6">
    <location>
        <begin position="109"/>
        <end position="135"/>
    </location>
</feature>
<evidence type="ECO:0000256" key="1">
    <source>
        <dbReference type="ARBA" id="ARBA00004141"/>
    </source>
</evidence>
<feature type="non-terminal residue" evidence="7">
    <location>
        <position position="1"/>
    </location>
</feature>
<keyword evidence="3 6" id="KW-1133">Transmembrane helix</keyword>
<name>A0A9Q0J4A3_9ROSI</name>
<dbReference type="PANTHER" id="PTHR16950">
    <property type="entry name" value="ZINC TRANSPORTER SLC39A7 HISTIDINE-RICH MEMBRANE PROTEIN KE4"/>
    <property type="match status" value="1"/>
</dbReference>
<evidence type="ECO:0000313" key="7">
    <source>
        <dbReference type="EMBL" id="KAJ4829111.1"/>
    </source>
</evidence>
<feature type="region of interest" description="Disordered" evidence="5">
    <location>
        <begin position="173"/>
        <end position="194"/>
    </location>
</feature>
<feature type="transmembrane region" description="Helical" evidence="6">
    <location>
        <begin position="495"/>
        <end position="513"/>
    </location>
</feature>
<reference evidence="7" key="2">
    <citation type="journal article" date="2023" name="Plants (Basel)">
        <title>Annotation of the Turnera subulata (Passifloraceae) Draft Genome Reveals the S-Locus Evolved after the Divergence of Turneroideae from Passifloroideae in a Stepwise Manner.</title>
        <authorList>
            <person name="Henning P.M."/>
            <person name="Roalson E.H."/>
            <person name="Mir W."/>
            <person name="McCubbin A.G."/>
            <person name="Shore J.S."/>
        </authorList>
    </citation>
    <scope>NUCLEOTIDE SEQUENCE</scope>
    <source>
        <strain evidence="7">F60SS</strain>
    </source>
</reference>
<dbReference type="AlphaFoldDB" id="A0A9Q0J4A3"/>
<feature type="region of interest" description="Disordered" evidence="5">
    <location>
        <begin position="19"/>
        <end position="59"/>
    </location>
</feature>
<feature type="region of interest" description="Disordered" evidence="5">
    <location>
        <begin position="264"/>
        <end position="361"/>
    </location>
</feature>
<evidence type="ECO:0000256" key="2">
    <source>
        <dbReference type="ARBA" id="ARBA00022692"/>
    </source>
</evidence>
<accession>A0A9Q0J4A3</accession>
<keyword evidence="8" id="KW-1185">Reference proteome</keyword>
<dbReference type="Proteomes" id="UP001141552">
    <property type="component" value="Unassembled WGS sequence"/>
</dbReference>
<evidence type="ECO:0000256" key="6">
    <source>
        <dbReference type="SAM" id="Phobius"/>
    </source>
</evidence>
<comment type="subcellular location">
    <subcellularLocation>
        <location evidence="1">Membrane</location>
        <topology evidence="1">Multi-pass membrane protein</topology>
    </subcellularLocation>
</comment>
<dbReference type="GO" id="GO:0016020">
    <property type="term" value="C:membrane"/>
    <property type="evidence" value="ECO:0007669"/>
    <property type="project" value="UniProtKB-SubCell"/>
</dbReference>
<dbReference type="InterPro" id="IPR003689">
    <property type="entry name" value="ZIP"/>
</dbReference>
<feature type="compositionally biased region" description="Basic residues" evidence="5">
    <location>
        <begin position="269"/>
        <end position="280"/>
    </location>
</feature>
<evidence type="ECO:0000256" key="5">
    <source>
        <dbReference type="SAM" id="MobiDB-lite"/>
    </source>
</evidence>
<feature type="compositionally biased region" description="Basic and acidic residues" evidence="5">
    <location>
        <begin position="21"/>
        <end position="35"/>
    </location>
</feature>
<comment type="caution">
    <text evidence="7">The sequence shown here is derived from an EMBL/GenBank/DDBJ whole genome shotgun (WGS) entry which is preliminary data.</text>
</comment>
<keyword evidence="4 6" id="KW-0472">Membrane</keyword>
<evidence type="ECO:0000256" key="4">
    <source>
        <dbReference type="ARBA" id="ARBA00023136"/>
    </source>
</evidence>
<dbReference type="OrthoDB" id="200954at2759"/>
<protein>
    <submittedName>
        <fullName evidence="7">IAA-alanine resistance protein 1</fullName>
    </submittedName>
</protein>
<feature type="compositionally biased region" description="Basic and acidic residues" evidence="5">
    <location>
        <begin position="331"/>
        <end position="341"/>
    </location>
</feature>
<gene>
    <name evidence="7" type="primary">IAR1</name>
    <name evidence="7" type="ORF">Tsubulata_032895</name>
</gene>
<keyword evidence="2 6" id="KW-0812">Transmembrane</keyword>
<dbReference type="EMBL" id="JAKUCV010005990">
    <property type="protein sequence ID" value="KAJ4829111.1"/>
    <property type="molecule type" value="Genomic_DNA"/>
</dbReference>
<dbReference type="Pfam" id="PF02535">
    <property type="entry name" value="Zip"/>
    <property type="match status" value="1"/>
</dbReference>
<reference evidence="7" key="1">
    <citation type="submission" date="2022-02" db="EMBL/GenBank/DDBJ databases">
        <authorList>
            <person name="Henning P.M."/>
            <person name="McCubbin A.G."/>
            <person name="Shore J.S."/>
        </authorList>
    </citation>
    <scope>NUCLEOTIDE SEQUENCE</scope>
    <source>
        <strain evidence="7">F60SS</strain>
        <tissue evidence="7">Leaves</tissue>
    </source>
</reference>
<feature type="transmembrane region" description="Helical" evidence="6">
    <location>
        <begin position="465"/>
        <end position="483"/>
    </location>
</feature>
<dbReference type="PANTHER" id="PTHR16950:SF16">
    <property type="entry name" value="ZINC TRANSPORTER ZIP13"/>
    <property type="match status" value="1"/>
</dbReference>
<feature type="transmembrane region" description="Helical" evidence="6">
    <location>
        <begin position="433"/>
        <end position="453"/>
    </location>
</feature>
<feature type="compositionally biased region" description="Basic residues" evidence="5">
    <location>
        <begin position="82"/>
        <end position="99"/>
    </location>
</feature>
<feature type="transmembrane region" description="Helical" evidence="6">
    <location>
        <begin position="235"/>
        <end position="252"/>
    </location>
</feature>
<organism evidence="7 8">
    <name type="scientific">Turnera subulata</name>
    <dbReference type="NCBI Taxonomy" id="218843"/>
    <lineage>
        <taxon>Eukaryota</taxon>
        <taxon>Viridiplantae</taxon>
        <taxon>Streptophyta</taxon>
        <taxon>Embryophyta</taxon>
        <taxon>Tracheophyta</taxon>
        <taxon>Spermatophyta</taxon>
        <taxon>Magnoliopsida</taxon>
        <taxon>eudicotyledons</taxon>
        <taxon>Gunneridae</taxon>
        <taxon>Pentapetalae</taxon>
        <taxon>rosids</taxon>
        <taxon>fabids</taxon>
        <taxon>Malpighiales</taxon>
        <taxon>Passifloraceae</taxon>
        <taxon>Turnera</taxon>
    </lineage>
</organism>
<proteinExistence type="predicted"/>
<feature type="compositionally biased region" description="Basic and acidic residues" evidence="5">
    <location>
        <begin position="281"/>
        <end position="307"/>
    </location>
</feature>
<dbReference type="GO" id="GO:0006882">
    <property type="term" value="P:intracellular zinc ion homeostasis"/>
    <property type="evidence" value="ECO:0007669"/>
    <property type="project" value="TreeGrafter"/>
</dbReference>
<evidence type="ECO:0000313" key="8">
    <source>
        <dbReference type="Proteomes" id="UP001141552"/>
    </source>
</evidence>
<dbReference type="GO" id="GO:0005385">
    <property type="term" value="F:zinc ion transmembrane transporter activity"/>
    <property type="evidence" value="ECO:0007669"/>
    <property type="project" value="TreeGrafter"/>
</dbReference>